<evidence type="ECO:0000259" key="6">
    <source>
        <dbReference type="PROSITE" id="PS50850"/>
    </source>
</evidence>
<keyword evidence="2 5" id="KW-0812">Transmembrane</keyword>
<evidence type="ECO:0000256" key="2">
    <source>
        <dbReference type="ARBA" id="ARBA00022692"/>
    </source>
</evidence>
<feature type="transmembrane region" description="Helical" evidence="5">
    <location>
        <begin position="409"/>
        <end position="429"/>
    </location>
</feature>
<feature type="domain" description="Major facilitator superfamily (MFS) profile" evidence="6">
    <location>
        <begin position="12"/>
        <end position="450"/>
    </location>
</feature>
<reference evidence="7" key="1">
    <citation type="journal article" date="2020" name="bioRxiv">
        <title>Genomic and phenotypic heterogeneity of clinical isolates of the human pathogens Aspergillus fumigatus, Aspergillus lentulus and Aspergillus fumigatiaffinis.</title>
        <authorList>
            <person name="dos Santos R.A.C."/>
            <person name="Steenwyk J.L."/>
            <person name="Rivero-Menendez O."/>
            <person name="Mead M.E."/>
            <person name="Silva L.P."/>
            <person name="Bastos R.W."/>
            <person name="Alastruey-Izquierdo A."/>
            <person name="Goldman G.H."/>
            <person name="Rokas A."/>
        </authorList>
    </citation>
    <scope>NUCLEOTIDE SEQUENCE</scope>
    <source>
        <strain evidence="7">CNM-CM6805</strain>
    </source>
</reference>
<evidence type="ECO:0000256" key="1">
    <source>
        <dbReference type="ARBA" id="ARBA00004141"/>
    </source>
</evidence>
<dbReference type="InterPro" id="IPR011701">
    <property type="entry name" value="MFS"/>
</dbReference>
<feature type="transmembrane region" description="Helical" evidence="5">
    <location>
        <begin position="190"/>
        <end position="211"/>
    </location>
</feature>
<keyword evidence="4 5" id="KW-0472">Membrane</keyword>
<comment type="caution">
    <text evidence="7">The sequence shown here is derived from an EMBL/GenBank/DDBJ whole genome shotgun (WGS) entry which is preliminary data.</text>
</comment>
<sequence>MTSGNSVYCWRILLISSLVFFLVDFGFYLTVPAQTKIFEDIICRQYEAEGDCKVALVQSELAAVNGWKDTFDALPGILLSIPYGVLADRIGRKPCLLLGLLGVILGEIWARIVCFWSQILPLRLVWLAGAFRLLGGGDLVVSSLICVIVADVFGEQDRATALFQLSAAVMISELLAVPLGGALMTWSSPWVPFVLGLVILTAGIPLAAFLLPETLPEPSGRNQSRTVEEEDAEEDSSDVSFSARLRVLFSATRFATHRNILLALAMFLASSLSRQSTSLLLQYSSTRYGWSIPQASLFLTVRGFVTLAVYLVLMPALSGVLTATTGLSAIQKDRRMAQLSGIFSGAGLGMVALAAVPAWYLATQLVTPEQRSTLYAAVAVVQSVGALVAGPLLADLFRAGLTLGRDEMGLPFLFAGLLVGLAVGAVSAVREREILPDEGDDAERQALLGT</sequence>
<dbReference type="EMBL" id="JAAAPX010000061">
    <property type="protein sequence ID" value="KAF4235251.1"/>
    <property type="molecule type" value="Genomic_DNA"/>
</dbReference>
<keyword evidence="3 5" id="KW-1133">Transmembrane helix</keyword>
<dbReference type="GO" id="GO:0016020">
    <property type="term" value="C:membrane"/>
    <property type="evidence" value="ECO:0007669"/>
    <property type="project" value="UniProtKB-SubCell"/>
</dbReference>
<evidence type="ECO:0000256" key="4">
    <source>
        <dbReference type="ARBA" id="ARBA00023136"/>
    </source>
</evidence>
<organism evidence="7 8">
    <name type="scientific">Aspergillus fumigatiaffinis</name>
    <dbReference type="NCBI Taxonomy" id="340414"/>
    <lineage>
        <taxon>Eukaryota</taxon>
        <taxon>Fungi</taxon>
        <taxon>Dikarya</taxon>
        <taxon>Ascomycota</taxon>
        <taxon>Pezizomycotina</taxon>
        <taxon>Eurotiomycetes</taxon>
        <taxon>Eurotiomycetidae</taxon>
        <taxon>Eurotiales</taxon>
        <taxon>Aspergillaceae</taxon>
        <taxon>Aspergillus</taxon>
        <taxon>Aspergillus subgen. Fumigati</taxon>
    </lineage>
</organism>
<evidence type="ECO:0000313" key="8">
    <source>
        <dbReference type="Proteomes" id="UP000653565"/>
    </source>
</evidence>
<evidence type="ECO:0000313" key="7">
    <source>
        <dbReference type="EMBL" id="KAF4235251.1"/>
    </source>
</evidence>
<dbReference type="Pfam" id="PF07690">
    <property type="entry name" value="MFS_1"/>
    <property type="match status" value="1"/>
</dbReference>
<feature type="transmembrane region" description="Helical" evidence="5">
    <location>
        <begin position="374"/>
        <end position="397"/>
    </location>
</feature>
<feature type="transmembrane region" description="Helical" evidence="5">
    <location>
        <begin position="12"/>
        <end position="31"/>
    </location>
</feature>
<dbReference type="PROSITE" id="PS50850">
    <property type="entry name" value="MFS"/>
    <property type="match status" value="1"/>
</dbReference>
<accession>A0A8H4MA29</accession>
<feature type="transmembrane region" description="Helical" evidence="5">
    <location>
        <begin position="303"/>
        <end position="330"/>
    </location>
</feature>
<feature type="transmembrane region" description="Helical" evidence="5">
    <location>
        <begin position="342"/>
        <end position="362"/>
    </location>
</feature>
<keyword evidence="8" id="KW-1185">Reference proteome</keyword>
<dbReference type="InterPro" id="IPR036259">
    <property type="entry name" value="MFS_trans_sf"/>
</dbReference>
<feature type="transmembrane region" description="Helical" evidence="5">
    <location>
        <begin position="125"/>
        <end position="150"/>
    </location>
</feature>
<proteinExistence type="predicted"/>
<dbReference type="SUPFAM" id="SSF103473">
    <property type="entry name" value="MFS general substrate transporter"/>
    <property type="match status" value="1"/>
</dbReference>
<dbReference type="Gene3D" id="1.20.1250.20">
    <property type="entry name" value="MFS general substrate transporter like domains"/>
    <property type="match status" value="1"/>
</dbReference>
<name>A0A8H4MA29_9EURO</name>
<dbReference type="OrthoDB" id="194139at2759"/>
<dbReference type="InterPro" id="IPR020846">
    <property type="entry name" value="MFS_dom"/>
</dbReference>
<evidence type="ECO:0000256" key="5">
    <source>
        <dbReference type="SAM" id="Phobius"/>
    </source>
</evidence>
<feature type="transmembrane region" description="Helical" evidence="5">
    <location>
        <begin position="162"/>
        <end position="184"/>
    </location>
</feature>
<dbReference type="PANTHER" id="PTHR23507:SF1">
    <property type="entry name" value="FI18259P1-RELATED"/>
    <property type="match status" value="1"/>
</dbReference>
<dbReference type="Proteomes" id="UP000653565">
    <property type="component" value="Unassembled WGS sequence"/>
</dbReference>
<reference evidence="7" key="2">
    <citation type="submission" date="2020-04" db="EMBL/GenBank/DDBJ databases">
        <authorList>
            <person name="Santos R.A.C."/>
            <person name="Steenwyk J.L."/>
            <person name="Rivero-Menendez O."/>
            <person name="Mead M.E."/>
            <person name="Silva L.P."/>
            <person name="Bastos R.W."/>
            <person name="Alastruey-Izquierdo A."/>
            <person name="Goldman G.H."/>
            <person name="Rokas A."/>
        </authorList>
    </citation>
    <scope>NUCLEOTIDE SEQUENCE</scope>
    <source>
        <strain evidence="7">CNM-CM6805</strain>
    </source>
</reference>
<dbReference type="GO" id="GO:0022857">
    <property type="term" value="F:transmembrane transporter activity"/>
    <property type="evidence" value="ECO:0007669"/>
    <property type="project" value="InterPro"/>
</dbReference>
<comment type="subcellular location">
    <subcellularLocation>
        <location evidence="1">Membrane</location>
        <topology evidence="1">Multi-pass membrane protein</topology>
    </subcellularLocation>
</comment>
<dbReference type="AlphaFoldDB" id="A0A8H4MA29"/>
<evidence type="ECO:0000256" key="3">
    <source>
        <dbReference type="ARBA" id="ARBA00022989"/>
    </source>
</evidence>
<feature type="transmembrane region" description="Helical" evidence="5">
    <location>
        <begin position="96"/>
        <end position="119"/>
    </location>
</feature>
<protein>
    <recommendedName>
        <fullName evidence="6">Major facilitator superfamily (MFS) profile domain-containing protein</fullName>
    </recommendedName>
</protein>
<gene>
    <name evidence="7" type="ORF">CNMCM6805_008187</name>
</gene>
<dbReference type="PANTHER" id="PTHR23507">
    <property type="entry name" value="ZGC:174356"/>
    <property type="match status" value="1"/>
</dbReference>